<gene>
    <name evidence="2" type="ORF">A1D17_02700</name>
</gene>
<keyword evidence="1" id="KW-0472">Membrane</keyword>
<protein>
    <submittedName>
        <fullName evidence="2">Uncharacterized protein</fullName>
    </submittedName>
</protein>
<evidence type="ECO:0000256" key="1">
    <source>
        <dbReference type="SAM" id="Phobius"/>
    </source>
</evidence>
<keyword evidence="1" id="KW-1133">Transmembrane helix</keyword>
<evidence type="ECO:0000313" key="3">
    <source>
        <dbReference type="Proteomes" id="UP000076489"/>
    </source>
</evidence>
<reference evidence="2 3" key="2">
    <citation type="journal article" date="2018" name="Nature">
        <title>Mutant phenotypes for thousands of bacterial genes of unknown function.</title>
        <authorList>
            <person name="Price M.N."/>
            <person name="Wetmore K.M."/>
            <person name="Waters R.J."/>
            <person name="Callaghan M."/>
            <person name="Ray J."/>
            <person name="Liu H."/>
            <person name="Kuehl J.V."/>
            <person name="Melnyk R.A."/>
            <person name="Lamson J.S."/>
            <person name="Suh Y."/>
            <person name="Carlson H.K."/>
            <person name="Esquivel Z."/>
            <person name="Sadeeshkumar H."/>
            <person name="Chakraborty R."/>
            <person name="Zane G.M."/>
            <person name="Rubin B.E."/>
            <person name="Wall J.D."/>
            <person name="Visel A."/>
            <person name="Bristow J."/>
            <person name="Blow M.J."/>
            <person name="Arkin A.P."/>
            <person name="Deutschbauer A.M."/>
        </authorList>
    </citation>
    <scope>NUCLEOTIDE SEQUENCE [LARGE SCALE GENOMIC DNA]</scope>
    <source>
        <strain evidence="2 3">FW300-N1B4</strain>
    </source>
</reference>
<reference evidence="3" key="1">
    <citation type="submission" date="2016-03" db="EMBL/GenBank/DDBJ databases">
        <authorList>
            <person name="Ray J."/>
            <person name="Price M."/>
            <person name="Deutschbauer A."/>
        </authorList>
    </citation>
    <scope>NUCLEOTIDE SEQUENCE [LARGE SCALE GENOMIC DNA]</scope>
    <source>
        <strain evidence="3">FW300-N1B4</strain>
    </source>
</reference>
<dbReference type="EMBL" id="LUKJ01000002">
    <property type="protein sequence ID" value="KZN20469.1"/>
    <property type="molecule type" value="Genomic_DNA"/>
</dbReference>
<dbReference type="RefSeq" id="WP_063340513.1">
    <property type="nucleotide sequence ID" value="NZ_LUKJ01000002.1"/>
</dbReference>
<evidence type="ECO:0000313" key="2">
    <source>
        <dbReference type="EMBL" id="KZN20469.1"/>
    </source>
</evidence>
<accession>A0A166QLD2</accession>
<comment type="caution">
    <text evidence="2">The sequence shown here is derived from an EMBL/GenBank/DDBJ whole genome shotgun (WGS) entry which is preliminary data.</text>
</comment>
<feature type="transmembrane region" description="Helical" evidence="1">
    <location>
        <begin position="6"/>
        <end position="30"/>
    </location>
</feature>
<keyword evidence="1" id="KW-0812">Transmembrane</keyword>
<organism evidence="2 3">
    <name type="scientific">Pseudomonas fluorescens</name>
    <dbReference type="NCBI Taxonomy" id="294"/>
    <lineage>
        <taxon>Bacteria</taxon>
        <taxon>Pseudomonadati</taxon>
        <taxon>Pseudomonadota</taxon>
        <taxon>Gammaproteobacteria</taxon>
        <taxon>Pseudomonadales</taxon>
        <taxon>Pseudomonadaceae</taxon>
        <taxon>Pseudomonas</taxon>
    </lineage>
</organism>
<dbReference type="OrthoDB" id="10010503at2"/>
<name>A0A166QLD2_PSEFL</name>
<sequence>MPAKKSYLPIIYASALSLVVGALAGFSFGVGKGVEWNQASYDSGVTNAMTNAKVRRAASSADAMVLATEVLGRLYALVDQPVISGNTAQVTANILGQQCVLTMQRPESSDVLKPAEWLVTQSTCKAAANTKG</sequence>
<dbReference type="Proteomes" id="UP000076489">
    <property type="component" value="Unassembled WGS sequence"/>
</dbReference>
<dbReference type="AlphaFoldDB" id="A0A166QLD2"/>
<proteinExistence type="predicted"/>